<feature type="transmembrane region" description="Helical" evidence="6">
    <location>
        <begin position="40"/>
        <end position="60"/>
    </location>
</feature>
<keyword evidence="4 6" id="KW-1133">Transmembrane helix</keyword>
<reference evidence="8 9" key="1">
    <citation type="journal article" date="2013" name="Stand. Genomic Sci.">
        <title>Genomic Encyclopedia of Type Strains, Phase I: The one thousand microbial genomes (KMG-I) project.</title>
        <authorList>
            <person name="Kyrpides N.C."/>
            <person name="Woyke T."/>
            <person name="Eisen J.A."/>
            <person name="Garrity G."/>
            <person name="Lilburn T.G."/>
            <person name="Beck B.J."/>
            <person name="Whitman W.B."/>
            <person name="Hugenholtz P."/>
            <person name="Klenk H.P."/>
        </authorList>
    </citation>
    <scope>NUCLEOTIDE SEQUENCE [LARGE SCALE GENOMIC DNA]</scope>
    <source>
        <strain evidence="8 9">DSM 13484</strain>
    </source>
</reference>
<organism evidence="8 9">
    <name type="scientific">Chitinophaga japonensis</name>
    <name type="common">Flexibacter japonensis</name>
    <dbReference type="NCBI Taxonomy" id="104662"/>
    <lineage>
        <taxon>Bacteria</taxon>
        <taxon>Pseudomonadati</taxon>
        <taxon>Bacteroidota</taxon>
        <taxon>Chitinophagia</taxon>
        <taxon>Chitinophagales</taxon>
        <taxon>Chitinophagaceae</taxon>
        <taxon>Chitinophaga</taxon>
    </lineage>
</organism>
<dbReference type="PANTHER" id="PTHR36115:SF4">
    <property type="entry name" value="MEMBRANE PROTEIN"/>
    <property type="match status" value="1"/>
</dbReference>
<gene>
    <name evidence="8" type="ORF">LX66_2252</name>
</gene>
<dbReference type="Proteomes" id="UP000316778">
    <property type="component" value="Unassembled WGS sequence"/>
</dbReference>
<dbReference type="RefSeq" id="WP_145713169.1">
    <property type="nucleotide sequence ID" value="NZ_BAAAFY010000001.1"/>
</dbReference>
<protein>
    <submittedName>
        <fullName evidence="8">Putative RDD family membrane protein YckC</fullName>
    </submittedName>
</protein>
<dbReference type="AlphaFoldDB" id="A0A562T542"/>
<dbReference type="EMBL" id="VLLG01000003">
    <property type="protein sequence ID" value="TWI88176.1"/>
    <property type="molecule type" value="Genomic_DNA"/>
</dbReference>
<evidence type="ECO:0000256" key="6">
    <source>
        <dbReference type="SAM" id="Phobius"/>
    </source>
</evidence>
<comment type="caution">
    <text evidence="8">The sequence shown here is derived from an EMBL/GenBank/DDBJ whole genome shotgun (WGS) entry which is preliminary data.</text>
</comment>
<keyword evidence="3 6" id="KW-0812">Transmembrane</keyword>
<sequence>METVNPSSRQEDLLDDLDDMVVLNPATQGQRFGNYIIDRIVAYAFAFLIVVMVGVVIGLLGGNSDGVFEGLPLYLLMYISYVWYYTTMEALNKGRTIGKLITGTYAVTRKGNPITLKTAFYRSLCRIVPFEAFSGFGQVPWHDSWTDTTVVKK</sequence>
<dbReference type="InterPro" id="IPR010432">
    <property type="entry name" value="RDD"/>
</dbReference>
<evidence type="ECO:0000313" key="8">
    <source>
        <dbReference type="EMBL" id="TWI88176.1"/>
    </source>
</evidence>
<comment type="subcellular location">
    <subcellularLocation>
        <location evidence="1">Cell membrane</location>
        <topology evidence="1">Multi-pass membrane protein</topology>
    </subcellularLocation>
</comment>
<keyword evidence="5 6" id="KW-0472">Membrane</keyword>
<evidence type="ECO:0000259" key="7">
    <source>
        <dbReference type="Pfam" id="PF06271"/>
    </source>
</evidence>
<dbReference type="GO" id="GO:0005886">
    <property type="term" value="C:plasma membrane"/>
    <property type="evidence" value="ECO:0007669"/>
    <property type="project" value="UniProtKB-SubCell"/>
</dbReference>
<evidence type="ECO:0000256" key="1">
    <source>
        <dbReference type="ARBA" id="ARBA00004651"/>
    </source>
</evidence>
<evidence type="ECO:0000313" key="9">
    <source>
        <dbReference type="Proteomes" id="UP000316778"/>
    </source>
</evidence>
<feature type="domain" description="RDD" evidence="7">
    <location>
        <begin position="26"/>
        <end position="136"/>
    </location>
</feature>
<evidence type="ECO:0000256" key="5">
    <source>
        <dbReference type="ARBA" id="ARBA00023136"/>
    </source>
</evidence>
<dbReference type="OrthoDB" id="762068at2"/>
<evidence type="ECO:0000256" key="3">
    <source>
        <dbReference type="ARBA" id="ARBA00022692"/>
    </source>
</evidence>
<accession>A0A562T542</accession>
<dbReference type="Pfam" id="PF06271">
    <property type="entry name" value="RDD"/>
    <property type="match status" value="1"/>
</dbReference>
<feature type="transmembrane region" description="Helical" evidence="6">
    <location>
        <begin position="66"/>
        <end position="85"/>
    </location>
</feature>
<dbReference type="InterPro" id="IPR051791">
    <property type="entry name" value="Pra-immunoreactive"/>
</dbReference>
<proteinExistence type="predicted"/>
<keyword evidence="2" id="KW-1003">Cell membrane</keyword>
<keyword evidence="9" id="KW-1185">Reference proteome</keyword>
<name>A0A562T542_CHIJA</name>
<dbReference type="PANTHER" id="PTHR36115">
    <property type="entry name" value="PROLINE-RICH ANTIGEN HOMOLOG-RELATED"/>
    <property type="match status" value="1"/>
</dbReference>
<evidence type="ECO:0000256" key="2">
    <source>
        <dbReference type="ARBA" id="ARBA00022475"/>
    </source>
</evidence>
<evidence type="ECO:0000256" key="4">
    <source>
        <dbReference type="ARBA" id="ARBA00022989"/>
    </source>
</evidence>